<dbReference type="InterPro" id="IPR001282">
    <property type="entry name" value="G6P_DH"/>
</dbReference>
<evidence type="ECO:0000313" key="3">
    <source>
        <dbReference type="EMBL" id="CAK9171925.1"/>
    </source>
</evidence>
<keyword evidence="4" id="KW-1185">Reference proteome</keyword>
<evidence type="ECO:0000256" key="1">
    <source>
        <dbReference type="ARBA" id="ARBA00022857"/>
    </source>
</evidence>
<dbReference type="Gene3D" id="3.30.360.10">
    <property type="entry name" value="Dihydrodipicolinate Reductase, domain 2"/>
    <property type="match status" value="1"/>
</dbReference>
<proteinExistence type="predicted"/>
<dbReference type="Proteomes" id="UP001642360">
    <property type="component" value="Unassembled WGS sequence"/>
</dbReference>
<dbReference type="PANTHER" id="PTHR23429">
    <property type="entry name" value="GLUCOSE-6-PHOSPHATE 1-DEHYDROGENASE G6PD"/>
    <property type="match status" value="1"/>
</dbReference>
<dbReference type="PANTHER" id="PTHR23429:SF11">
    <property type="entry name" value="GLUCOSE-6-PHOSPHATE 1-DEHYDROGENASE 2, CHLOROPLASTIC"/>
    <property type="match status" value="1"/>
</dbReference>
<evidence type="ECO:0000313" key="4">
    <source>
        <dbReference type="Proteomes" id="UP001642360"/>
    </source>
</evidence>
<gene>
    <name evidence="3" type="ORF">ILEXP_LOCUS41545</name>
</gene>
<accession>A0ABC8TWJ4</accession>
<organism evidence="3 4">
    <name type="scientific">Ilex paraguariensis</name>
    <name type="common">yerba mate</name>
    <dbReference type="NCBI Taxonomy" id="185542"/>
    <lineage>
        <taxon>Eukaryota</taxon>
        <taxon>Viridiplantae</taxon>
        <taxon>Streptophyta</taxon>
        <taxon>Embryophyta</taxon>
        <taxon>Tracheophyta</taxon>
        <taxon>Spermatophyta</taxon>
        <taxon>Magnoliopsida</taxon>
        <taxon>eudicotyledons</taxon>
        <taxon>Gunneridae</taxon>
        <taxon>Pentapetalae</taxon>
        <taxon>asterids</taxon>
        <taxon>campanulids</taxon>
        <taxon>Aquifoliales</taxon>
        <taxon>Aquifoliaceae</taxon>
        <taxon>Ilex</taxon>
    </lineage>
</organism>
<dbReference type="AlphaFoldDB" id="A0ABC8TWJ4"/>
<evidence type="ECO:0008006" key="5">
    <source>
        <dbReference type="Google" id="ProtNLM"/>
    </source>
</evidence>
<dbReference type="SUPFAM" id="SSF55347">
    <property type="entry name" value="Glyceraldehyde-3-phosphate dehydrogenase-like, C-terminal domain"/>
    <property type="match status" value="1"/>
</dbReference>
<sequence>MNDIRRRFPMHMRDFFLMLLKVKGDFFIRSDELDAAWALFTPVLNELEGKKIVPEYHPYGGRGPVALGAHYLVISNRLLCHCQKTCTMVVGMTP</sequence>
<dbReference type="EMBL" id="CAUOFW020005869">
    <property type="protein sequence ID" value="CAK9171925.1"/>
    <property type="molecule type" value="Genomic_DNA"/>
</dbReference>
<reference evidence="3 4" key="1">
    <citation type="submission" date="2024-02" db="EMBL/GenBank/DDBJ databases">
        <authorList>
            <person name="Vignale AGUSTIN F."/>
            <person name="Sosa J E."/>
            <person name="Modenutti C."/>
        </authorList>
    </citation>
    <scope>NUCLEOTIDE SEQUENCE [LARGE SCALE GENOMIC DNA]</scope>
</reference>
<name>A0ABC8TWJ4_9AQUA</name>
<comment type="caution">
    <text evidence="3">The sequence shown here is derived from an EMBL/GenBank/DDBJ whole genome shotgun (WGS) entry which is preliminary data.</text>
</comment>
<protein>
    <recommendedName>
        <fullName evidence="5">Glucose-6-phosphate 1-dehydrogenase</fullName>
    </recommendedName>
</protein>
<evidence type="ECO:0000256" key="2">
    <source>
        <dbReference type="ARBA" id="ARBA00023277"/>
    </source>
</evidence>
<keyword evidence="1" id="KW-0521">NADP</keyword>
<keyword evidence="2" id="KW-0119">Carbohydrate metabolism</keyword>